<keyword evidence="1" id="KW-1133">Transmembrane helix</keyword>
<keyword evidence="1" id="KW-0472">Membrane</keyword>
<dbReference type="RefSeq" id="WP_265765712.1">
    <property type="nucleotide sequence ID" value="NZ_JAGGJA010000005.1"/>
</dbReference>
<organism evidence="2 3">
    <name type="scientific">Fodinibius salsisoli</name>
    <dbReference type="NCBI Taxonomy" id="2820877"/>
    <lineage>
        <taxon>Bacteria</taxon>
        <taxon>Pseudomonadati</taxon>
        <taxon>Balneolota</taxon>
        <taxon>Balneolia</taxon>
        <taxon>Balneolales</taxon>
        <taxon>Balneolaceae</taxon>
        <taxon>Fodinibius</taxon>
    </lineage>
</organism>
<evidence type="ECO:0000313" key="3">
    <source>
        <dbReference type="Proteomes" id="UP001207918"/>
    </source>
</evidence>
<accession>A0ABT3PLY6</accession>
<sequence length="191" mass="20672">MSYRLTLTDILVTTVIALVFGVIYKLWGPLYYAIKPLGLHLEQLIYGMWFIAATVAYLLIRKPGVGLLAEVAAASGEFIIGSEWGLAVLLSGLVQGLAAEMVFAAVGYRKYSMTIAMLAAMAATIGSLLLDSLQGYITDLAMWNLSLLVLFRMVGAITLAGFLAYRLVAALEKTGVAELVRPIDTNQFESQ</sequence>
<feature type="transmembrane region" description="Helical" evidence="1">
    <location>
        <begin position="6"/>
        <end position="27"/>
    </location>
</feature>
<dbReference type="PIRSF" id="PIRSF037394">
    <property type="entry name" value="ABC_thiamine-permease_YkoE_prd"/>
    <property type="match status" value="1"/>
</dbReference>
<dbReference type="Pfam" id="PF09819">
    <property type="entry name" value="ABC_cobalt"/>
    <property type="match status" value="1"/>
</dbReference>
<feature type="transmembrane region" description="Helical" evidence="1">
    <location>
        <begin position="84"/>
        <end position="108"/>
    </location>
</feature>
<comment type="caution">
    <text evidence="2">The sequence shown here is derived from an EMBL/GenBank/DDBJ whole genome shotgun (WGS) entry which is preliminary data.</text>
</comment>
<dbReference type="Proteomes" id="UP001207918">
    <property type="component" value="Unassembled WGS sequence"/>
</dbReference>
<keyword evidence="1" id="KW-0812">Transmembrane</keyword>
<protein>
    <submittedName>
        <fullName evidence="2">ECF transporter S component</fullName>
    </submittedName>
</protein>
<proteinExistence type="predicted"/>
<name>A0ABT3PLY6_9BACT</name>
<feature type="transmembrane region" description="Helical" evidence="1">
    <location>
        <begin position="143"/>
        <end position="165"/>
    </location>
</feature>
<feature type="transmembrane region" description="Helical" evidence="1">
    <location>
        <begin position="115"/>
        <end position="137"/>
    </location>
</feature>
<dbReference type="EMBL" id="JAGGJA010000005">
    <property type="protein sequence ID" value="MCW9706957.1"/>
    <property type="molecule type" value="Genomic_DNA"/>
</dbReference>
<dbReference type="InterPro" id="IPR017195">
    <property type="entry name" value="ABC_thiamin-permease_prd"/>
</dbReference>
<keyword evidence="3" id="KW-1185">Reference proteome</keyword>
<evidence type="ECO:0000256" key="1">
    <source>
        <dbReference type="SAM" id="Phobius"/>
    </source>
</evidence>
<evidence type="ECO:0000313" key="2">
    <source>
        <dbReference type="EMBL" id="MCW9706957.1"/>
    </source>
</evidence>
<reference evidence="2 3" key="1">
    <citation type="submission" date="2021-03" db="EMBL/GenBank/DDBJ databases">
        <title>Aliifodinibius sp. nov., a new bacterium isolated from saline soil.</title>
        <authorList>
            <person name="Galisteo C."/>
            <person name="De La Haba R."/>
            <person name="Sanchez-Porro C."/>
            <person name="Ventosa A."/>
        </authorList>
    </citation>
    <scope>NUCLEOTIDE SEQUENCE [LARGE SCALE GENOMIC DNA]</scope>
    <source>
        <strain evidence="2 3">1BSP15-2V2</strain>
    </source>
</reference>
<feature type="transmembrane region" description="Helical" evidence="1">
    <location>
        <begin position="39"/>
        <end position="60"/>
    </location>
</feature>
<gene>
    <name evidence="2" type="ORF">J6I44_08820</name>
</gene>